<dbReference type="Gene3D" id="3.40.50.1820">
    <property type="entry name" value="alpha/beta hydrolase"/>
    <property type="match status" value="1"/>
</dbReference>
<keyword evidence="1 3" id="KW-0378">Hydrolase</keyword>
<dbReference type="EMBL" id="BAAANH010000001">
    <property type="protein sequence ID" value="GAA1752461.1"/>
    <property type="molecule type" value="Genomic_DNA"/>
</dbReference>
<dbReference type="GO" id="GO:0016787">
    <property type="term" value="F:hydrolase activity"/>
    <property type="evidence" value="ECO:0007669"/>
    <property type="project" value="UniProtKB-KW"/>
</dbReference>
<evidence type="ECO:0000259" key="2">
    <source>
        <dbReference type="Pfam" id="PF00561"/>
    </source>
</evidence>
<dbReference type="Pfam" id="PF00561">
    <property type="entry name" value="Abhydrolase_1"/>
    <property type="match status" value="1"/>
</dbReference>
<keyword evidence="4" id="KW-1185">Reference proteome</keyword>
<reference evidence="3 4" key="1">
    <citation type="journal article" date="2019" name="Int. J. Syst. Evol. Microbiol.">
        <title>The Global Catalogue of Microorganisms (GCM) 10K type strain sequencing project: providing services to taxonomists for standard genome sequencing and annotation.</title>
        <authorList>
            <consortium name="The Broad Institute Genomics Platform"/>
            <consortium name="The Broad Institute Genome Sequencing Center for Infectious Disease"/>
            <person name="Wu L."/>
            <person name="Ma J."/>
        </authorList>
    </citation>
    <scope>NUCLEOTIDE SEQUENCE [LARGE SCALE GENOMIC DNA]</scope>
    <source>
        <strain evidence="3 4">JCM 14319</strain>
    </source>
</reference>
<evidence type="ECO:0000256" key="1">
    <source>
        <dbReference type="ARBA" id="ARBA00022801"/>
    </source>
</evidence>
<dbReference type="InterPro" id="IPR000639">
    <property type="entry name" value="Epox_hydrolase-like"/>
</dbReference>
<comment type="caution">
    <text evidence="3">The sequence shown here is derived from an EMBL/GenBank/DDBJ whole genome shotgun (WGS) entry which is preliminary data.</text>
</comment>
<gene>
    <name evidence="3" type="ORF">GCM10009747_07650</name>
</gene>
<evidence type="ECO:0000313" key="3">
    <source>
        <dbReference type="EMBL" id="GAA1752461.1"/>
    </source>
</evidence>
<dbReference type="InterPro" id="IPR000073">
    <property type="entry name" value="AB_hydrolase_1"/>
</dbReference>
<evidence type="ECO:0000313" key="4">
    <source>
        <dbReference type="Proteomes" id="UP001500506"/>
    </source>
</evidence>
<dbReference type="RefSeq" id="WP_232498491.1">
    <property type="nucleotide sequence ID" value="NZ_BAAANH010000001.1"/>
</dbReference>
<feature type="domain" description="AB hydrolase-1" evidence="2">
    <location>
        <begin position="54"/>
        <end position="297"/>
    </location>
</feature>
<organism evidence="3 4">
    <name type="scientific">Agromyces humatus</name>
    <dbReference type="NCBI Taxonomy" id="279573"/>
    <lineage>
        <taxon>Bacteria</taxon>
        <taxon>Bacillati</taxon>
        <taxon>Actinomycetota</taxon>
        <taxon>Actinomycetes</taxon>
        <taxon>Micrococcales</taxon>
        <taxon>Microbacteriaceae</taxon>
        <taxon>Agromyces</taxon>
    </lineage>
</organism>
<dbReference type="PRINTS" id="PR00412">
    <property type="entry name" value="EPOXHYDRLASE"/>
</dbReference>
<accession>A0ABN2KBK2</accession>
<dbReference type="InterPro" id="IPR029058">
    <property type="entry name" value="AB_hydrolase_fold"/>
</dbReference>
<dbReference type="PANTHER" id="PTHR43329">
    <property type="entry name" value="EPOXIDE HYDROLASE"/>
    <property type="match status" value="1"/>
</dbReference>
<name>A0ABN2KBK2_9MICO</name>
<dbReference type="Proteomes" id="UP001500506">
    <property type="component" value="Unassembled WGS sequence"/>
</dbReference>
<sequence>MYTSPELTRFPVADGAGSVSQAPDLPEGFADTFTSRYIEANGIRQHVVVGGQGPALVLVHGWPQTWYAWRLLMPKLAKRFTVIAPDQRGIGLSERARSGYDSTTLAADVIGVVDALGIDRFAVAGHDTGFIISYALVADYADRVDRVALAEIPGPPAPSNTPPLFVPSHLNAKLWHIPFNRADDLPEQLIAGREDVFFGYEFAIQGGGLPTELIEFYVGLVSDPESLRGSLGFYRAWDATLEQNAERVTRKLMLPVLAVGGERSYGGLVEHAMSALADDVEGVVIDGAGHWLAEEAPEQLLASFNRFFEPYRAAATADLVEAPAVR</sequence>
<dbReference type="SUPFAM" id="SSF53474">
    <property type="entry name" value="alpha/beta-Hydrolases"/>
    <property type="match status" value="1"/>
</dbReference>
<proteinExistence type="predicted"/>
<protein>
    <submittedName>
        <fullName evidence="3">Alpha/beta hydrolase</fullName>
    </submittedName>
</protein>